<dbReference type="Proteomes" id="UP000242469">
    <property type="component" value="Unassembled WGS sequence"/>
</dbReference>
<proteinExistence type="predicted"/>
<keyword evidence="1" id="KW-0472">Membrane</keyword>
<name>A0A1H4HAH9_9GAMM</name>
<accession>A0A1H4HAH9</accession>
<dbReference type="EMBL" id="FNRJ01000038">
    <property type="protein sequence ID" value="SEB18847.1"/>
    <property type="molecule type" value="Genomic_DNA"/>
</dbReference>
<gene>
    <name evidence="2" type="ORF">SAMN02745729_1385</name>
</gene>
<keyword evidence="3" id="KW-1185">Reference proteome</keyword>
<organism evidence="2 3">
    <name type="scientific">Marinobacterium iners DSM 11526</name>
    <dbReference type="NCBI Taxonomy" id="1122198"/>
    <lineage>
        <taxon>Bacteria</taxon>
        <taxon>Pseudomonadati</taxon>
        <taxon>Pseudomonadota</taxon>
        <taxon>Gammaproteobacteria</taxon>
        <taxon>Oceanospirillales</taxon>
        <taxon>Oceanospirillaceae</taxon>
        <taxon>Marinobacterium</taxon>
    </lineage>
</organism>
<dbReference type="STRING" id="1122198.SAMN02745729_1385"/>
<protein>
    <submittedName>
        <fullName evidence="2">Uncharacterized protein</fullName>
    </submittedName>
</protein>
<sequence length="74" mass="8888">MRWPRMHSLLARRAHRNQGNPPEKVARYAGENDNYFNKKRASITLAYIIIFKIIFTDRTYYIFLKGLPSFLLFH</sequence>
<keyword evidence="1" id="KW-1133">Transmembrane helix</keyword>
<reference evidence="3" key="1">
    <citation type="submission" date="2016-10" db="EMBL/GenBank/DDBJ databases">
        <authorList>
            <person name="Varghese N."/>
            <person name="Submissions S."/>
        </authorList>
    </citation>
    <scope>NUCLEOTIDE SEQUENCE [LARGE SCALE GENOMIC DNA]</scope>
    <source>
        <strain evidence="3">DSM 11526</strain>
    </source>
</reference>
<evidence type="ECO:0000313" key="3">
    <source>
        <dbReference type="Proteomes" id="UP000242469"/>
    </source>
</evidence>
<evidence type="ECO:0000313" key="2">
    <source>
        <dbReference type="EMBL" id="SEB18847.1"/>
    </source>
</evidence>
<dbReference type="AlphaFoldDB" id="A0A1H4HAH9"/>
<keyword evidence="1" id="KW-0812">Transmembrane</keyword>
<evidence type="ECO:0000256" key="1">
    <source>
        <dbReference type="SAM" id="Phobius"/>
    </source>
</evidence>
<feature type="transmembrane region" description="Helical" evidence="1">
    <location>
        <begin position="45"/>
        <end position="64"/>
    </location>
</feature>